<gene>
    <name evidence="8" type="primary">HEM13</name>
    <name evidence="8" type="ORF">OC846_003464</name>
</gene>
<evidence type="ECO:0000256" key="1">
    <source>
        <dbReference type="ARBA" id="ARBA00005168"/>
    </source>
</evidence>
<evidence type="ECO:0000256" key="2">
    <source>
        <dbReference type="ARBA" id="ARBA00010644"/>
    </source>
</evidence>
<dbReference type="SUPFAM" id="SSF102886">
    <property type="entry name" value="Coproporphyrinogen III oxidase"/>
    <property type="match status" value="1"/>
</dbReference>
<dbReference type="PANTHER" id="PTHR10755:SF0">
    <property type="entry name" value="OXYGEN-DEPENDENT COPROPORPHYRINOGEN-III OXIDASE, MITOCHONDRIAL"/>
    <property type="match status" value="1"/>
</dbReference>
<name>A0AAN6GQF0_9BASI</name>
<dbReference type="GO" id="GO:0005737">
    <property type="term" value="C:cytoplasm"/>
    <property type="evidence" value="ECO:0007669"/>
    <property type="project" value="TreeGrafter"/>
</dbReference>
<dbReference type="PROSITE" id="PS01021">
    <property type="entry name" value="COPROGEN_OXIDASE"/>
    <property type="match status" value="1"/>
</dbReference>
<evidence type="ECO:0000256" key="3">
    <source>
        <dbReference type="ARBA" id="ARBA00011738"/>
    </source>
</evidence>
<dbReference type="InterPro" id="IPR036406">
    <property type="entry name" value="Coprogen_oxidase_aer_sf"/>
</dbReference>
<evidence type="ECO:0000313" key="8">
    <source>
        <dbReference type="EMBL" id="KAK0550987.1"/>
    </source>
</evidence>
<dbReference type="InterPro" id="IPR018375">
    <property type="entry name" value="Coprogen_oxidase_CS"/>
</dbReference>
<comment type="caution">
    <text evidence="8">The sequence shown here is derived from an EMBL/GenBank/DDBJ whole genome shotgun (WGS) entry which is preliminary data.</text>
</comment>
<sequence>MSFARSATAAFQAGHGAATPTSCLRLTRTRAVQRCLSRSSSAAFSSKSEAGQNARASTSTMAPVLTIGAAATTLALYTYFYANSGGSASDRSLHCDAAEGGAATSKGKNYAYKYQASYNSETGWSTSSSSSSPASEARHSVPDISHLNLDDINDPSKSMRIRMETYIKDLQHRIVTALGAEETHGRFIIDSWIRKEGGEGISCVLQDGKTFEKAGVNISVVHGKLPPAAVRQMSADHAGLMERTGYQLDGPNAEVDGLPFYAAGLSLVVHPANPFAPTVHFNYRYFEITHPPTLKDGRPNPRYVEAQKKGESAEPVAWWFGGGTDLTPIYLFEEDAKHFHRTLKEAADKNDTAFYPAWKKWCDDYFLIPHRKERRGIGGIFFDDLTLPDSTASLSSASSVARRTSYIPLSDGKKGAAATARGPLTSSQAHSKESLFRTVRSMGDAFLPAYLPLLQRRKWMAYTDAHERWQALRRGRYVEFNLVYDRGTKFGLQTPGARIESILMSLPLKARWEYMEKFGGAGWAELGQDEARSSREAATQKVLREPRDWI</sequence>
<dbReference type="AlphaFoldDB" id="A0AAN6GQF0"/>
<evidence type="ECO:0000256" key="5">
    <source>
        <dbReference type="ARBA" id="ARBA00023002"/>
    </source>
</evidence>
<dbReference type="Gene3D" id="3.40.1500.10">
    <property type="entry name" value="Coproporphyrinogen III oxidase, aerobic"/>
    <property type="match status" value="1"/>
</dbReference>
<evidence type="ECO:0000256" key="7">
    <source>
        <dbReference type="SAM" id="MobiDB-lite"/>
    </source>
</evidence>
<protein>
    <recommendedName>
        <fullName evidence="4">coproporphyrinogen oxidase</fullName>
        <ecNumber evidence="4">1.3.3.3</ecNumber>
    </recommendedName>
</protein>
<dbReference type="GO" id="GO:0004109">
    <property type="term" value="F:coproporphyrinogen oxidase activity"/>
    <property type="evidence" value="ECO:0007669"/>
    <property type="project" value="UniProtKB-EC"/>
</dbReference>
<dbReference type="PANTHER" id="PTHR10755">
    <property type="entry name" value="COPROPORPHYRINOGEN III OXIDASE, MITOCHONDRIAL"/>
    <property type="match status" value="1"/>
</dbReference>
<feature type="region of interest" description="Disordered" evidence="7">
    <location>
        <begin position="122"/>
        <end position="151"/>
    </location>
</feature>
<organism evidence="8 9">
    <name type="scientific">Tilletia horrida</name>
    <dbReference type="NCBI Taxonomy" id="155126"/>
    <lineage>
        <taxon>Eukaryota</taxon>
        <taxon>Fungi</taxon>
        <taxon>Dikarya</taxon>
        <taxon>Basidiomycota</taxon>
        <taxon>Ustilaginomycotina</taxon>
        <taxon>Exobasidiomycetes</taxon>
        <taxon>Tilletiales</taxon>
        <taxon>Tilletiaceae</taxon>
        <taxon>Tilletia</taxon>
    </lineage>
</organism>
<keyword evidence="9" id="KW-1185">Reference proteome</keyword>
<reference evidence="8" key="1">
    <citation type="journal article" date="2023" name="PhytoFront">
        <title>Draft Genome Resources of Seven Strains of Tilletia horrida, Causal Agent of Kernel Smut of Rice.</title>
        <authorList>
            <person name="Khanal S."/>
            <person name="Antony Babu S."/>
            <person name="Zhou X.G."/>
        </authorList>
    </citation>
    <scope>NUCLEOTIDE SEQUENCE</scope>
    <source>
        <strain evidence="8">TX6</strain>
    </source>
</reference>
<comment type="pathway">
    <text evidence="1">Porphyrin-containing compound metabolism; protoporphyrin-IX biosynthesis; protoporphyrinogen-IX from coproporphyrinogen-III (O2 route): step 1/1.</text>
</comment>
<dbReference type="EC" id="1.3.3.3" evidence="4"/>
<evidence type="ECO:0000256" key="6">
    <source>
        <dbReference type="ARBA" id="ARBA00023244"/>
    </source>
</evidence>
<keyword evidence="6" id="KW-0627">Porphyrin biosynthesis</keyword>
<evidence type="ECO:0000256" key="4">
    <source>
        <dbReference type="ARBA" id="ARBA00012869"/>
    </source>
</evidence>
<comment type="similarity">
    <text evidence="2">Belongs to the aerobic coproporphyrinogen-III oxidase family.</text>
</comment>
<evidence type="ECO:0000313" key="9">
    <source>
        <dbReference type="Proteomes" id="UP001176517"/>
    </source>
</evidence>
<proteinExistence type="inferred from homology"/>
<dbReference type="NCBIfam" id="NF003727">
    <property type="entry name" value="PRK05330.1"/>
    <property type="match status" value="1"/>
</dbReference>
<dbReference type="GO" id="GO:0006782">
    <property type="term" value="P:protoporphyrinogen IX biosynthetic process"/>
    <property type="evidence" value="ECO:0007669"/>
    <property type="project" value="TreeGrafter"/>
</dbReference>
<keyword evidence="5 8" id="KW-0560">Oxidoreductase</keyword>
<dbReference type="Pfam" id="PF01218">
    <property type="entry name" value="Coprogen_oxidas"/>
    <property type="match status" value="1"/>
</dbReference>
<dbReference type="PRINTS" id="PR00073">
    <property type="entry name" value="COPRGNOXDASE"/>
</dbReference>
<accession>A0AAN6GQF0</accession>
<dbReference type="Proteomes" id="UP001176517">
    <property type="component" value="Unassembled WGS sequence"/>
</dbReference>
<dbReference type="EMBL" id="JAPDMZ010000084">
    <property type="protein sequence ID" value="KAK0550987.1"/>
    <property type="molecule type" value="Genomic_DNA"/>
</dbReference>
<feature type="compositionally biased region" description="Low complexity" evidence="7">
    <location>
        <begin position="122"/>
        <end position="135"/>
    </location>
</feature>
<comment type="subunit">
    <text evidence="3">Homodimer.</text>
</comment>
<dbReference type="InterPro" id="IPR001260">
    <property type="entry name" value="Coprogen_oxidase_aer"/>
</dbReference>